<keyword evidence="4 6" id="KW-0472">Membrane</keyword>
<gene>
    <name evidence="8" type="ORF">BI308_01105</name>
</gene>
<feature type="compositionally biased region" description="Polar residues" evidence="5">
    <location>
        <begin position="603"/>
        <end position="616"/>
    </location>
</feature>
<dbReference type="PANTHER" id="PTHR39535">
    <property type="entry name" value="SPORULATION-DELAYING PROTEIN SDPB"/>
    <property type="match status" value="1"/>
</dbReference>
<comment type="subcellular location">
    <subcellularLocation>
        <location evidence="1">Endomembrane system</location>
        <topology evidence="1">Multi-pass membrane protein</topology>
    </subcellularLocation>
</comment>
<dbReference type="STRING" id="1925591.BI308_01105"/>
<accession>A0A1L9QY58</accession>
<feature type="domain" description="HTTM-like" evidence="7">
    <location>
        <begin position="19"/>
        <end position="294"/>
    </location>
</feature>
<dbReference type="InterPro" id="IPR052964">
    <property type="entry name" value="Sporulation_signal_mat"/>
</dbReference>
<dbReference type="GO" id="GO:0015035">
    <property type="term" value="F:protein-disulfide reductase activity"/>
    <property type="evidence" value="ECO:0007669"/>
    <property type="project" value="InterPro"/>
</dbReference>
<name>A0A1L9QY58_9CYAN</name>
<dbReference type="AlphaFoldDB" id="A0A1L9QY58"/>
<keyword evidence="3 6" id="KW-1133">Transmembrane helix</keyword>
<evidence type="ECO:0000256" key="3">
    <source>
        <dbReference type="ARBA" id="ARBA00022989"/>
    </source>
</evidence>
<comment type="caution">
    <text evidence="8">The sequence shown here is derived from an EMBL/GenBank/DDBJ whole genome shotgun (WGS) entry which is preliminary data.</text>
</comment>
<feature type="transmembrane region" description="Helical" evidence="6">
    <location>
        <begin position="24"/>
        <end position="44"/>
    </location>
</feature>
<protein>
    <recommendedName>
        <fullName evidence="7">HTTM-like domain-containing protein</fullName>
    </recommendedName>
</protein>
<evidence type="ECO:0000313" key="8">
    <source>
        <dbReference type="EMBL" id="OJJ27594.1"/>
    </source>
</evidence>
<dbReference type="InterPro" id="IPR007263">
    <property type="entry name" value="DCC1-like"/>
</dbReference>
<evidence type="ECO:0000259" key="7">
    <source>
        <dbReference type="SMART" id="SM00752"/>
    </source>
</evidence>
<evidence type="ECO:0000256" key="4">
    <source>
        <dbReference type="ARBA" id="ARBA00023136"/>
    </source>
</evidence>
<feature type="region of interest" description="Disordered" evidence="5">
    <location>
        <begin position="596"/>
        <end position="616"/>
    </location>
</feature>
<reference evidence="8" key="1">
    <citation type="submission" date="2016-10" db="EMBL/GenBank/DDBJ databases">
        <title>CRISPR-Cas defence system in Roseofilum reptotaenium: evidence of a bacteriophage-cyanobacterium arms race in the coral black band disease.</title>
        <authorList>
            <person name="Buerger P."/>
            <person name="Wood-Charlson E.M."/>
            <person name="Weynberg K.D."/>
            <person name="Willis B."/>
            <person name="Van Oppen M.J."/>
        </authorList>
    </citation>
    <scope>NUCLEOTIDE SEQUENCE [LARGE SCALE GENOMIC DNA]</scope>
    <source>
        <strain evidence="8">AO1-A</strain>
    </source>
</reference>
<keyword evidence="2 6" id="KW-0812">Transmembrane</keyword>
<feature type="transmembrane region" description="Helical" evidence="6">
    <location>
        <begin position="433"/>
        <end position="451"/>
    </location>
</feature>
<dbReference type="InterPro" id="IPR053934">
    <property type="entry name" value="HTTM_dom"/>
</dbReference>
<evidence type="ECO:0000256" key="2">
    <source>
        <dbReference type="ARBA" id="ARBA00022692"/>
    </source>
</evidence>
<dbReference type="SMART" id="SM00752">
    <property type="entry name" value="HTTM"/>
    <property type="match status" value="1"/>
</dbReference>
<dbReference type="PANTHER" id="PTHR39535:SF2">
    <property type="entry name" value="HTTM DOMAIN-CONTAINING PROTEIN"/>
    <property type="match status" value="1"/>
</dbReference>
<feature type="transmembrane region" description="Helical" evidence="6">
    <location>
        <begin position="86"/>
        <end position="105"/>
    </location>
</feature>
<feature type="transmembrane region" description="Helical" evidence="6">
    <location>
        <begin position="167"/>
        <end position="189"/>
    </location>
</feature>
<proteinExistence type="predicted"/>
<organism evidence="8 9">
    <name type="scientific">Roseofilum reptotaenium AO1-A</name>
    <dbReference type="NCBI Taxonomy" id="1925591"/>
    <lineage>
        <taxon>Bacteria</taxon>
        <taxon>Bacillati</taxon>
        <taxon>Cyanobacteriota</taxon>
        <taxon>Cyanophyceae</taxon>
        <taxon>Desertifilales</taxon>
        <taxon>Desertifilaceae</taxon>
        <taxon>Roseofilum</taxon>
    </lineage>
</organism>
<dbReference type="EMBL" id="MLAW01000001">
    <property type="protein sequence ID" value="OJJ27594.1"/>
    <property type="molecule type" value="Genomic_DNA"/>
</dbReference>
<evidence type="ECO:0000256" key="1">
    <source>
        <dbReference type="ARBA" id="ARBA00004127"/>
    </source>
</evidence>
<dbReference type="Proteomes" id="UP000183940">
    <property type="component" value="Unassembled WGS sequence"/>
</dbReference>
<dbReference type="GO" id="GO:0012505">
    <property type="term" value="C:endomembrane system"/>
    <property type="evidence" value="ECO:0007669"/>
    <property type="project" value="UniProtKB-SubCell"/>
</dbReference>
<feature type="transmembrane region" description="Helical" evidence="6">
    <location>
        <begin position="253"/>
        <end position="271"/>
    </location>
</feature>
<dbReference type="Pfam" id="PF04134">
    <property type="entry name" value="DCC1-like"/>
    <property type="match status" value="1"/>
</dbReference>
<feature type="transmembrane region" description="Helical" evidence="6">
    <location>
        <begin position="226"/>
        <end position="246"/>
    </location>
</feature>
<sequence>MVSESKSVLSPWRNKLEQIFGLDLRSFALFRIGLSLVLIADLLIRSRDIRDLYSNEGVLPTPVLFELLKPGYWSIHALSGQTIVQALLFSFALLMALGMLVGYRTRLATIASWALLISLHNRHPFVIFAADDVIRALMFWAMFLPLGATYSIDSALNSSREKLPKRILTGATLALHFQQCYIYMFSAAFKVSSSIWFPDGDAVYYAFSFDQYATPVAEWGLNFPPLMTLATHATLVIEWLGPLLLFVPFRTPIVRTLTVITFILLHISFGLGFEIGIFPFLSSASWLVFLPSEFWDYLEKRVATPQRMGLKIYYDAECGFCKKVVYLLRTFLVLPGTTPLICAQNEPSIYADMEAYNSWVVVDWQEKRRFKWDAIAYVVSLSPIFKPFARVLRWQPLMNLGNKFYETIANNRKFAGKFTAPFKFRPLVVRPSSFLSVVAILLFAYATFWNIKKLANRTLSRDHTINRILSKRTFQRIEGFGGLTRLDQGWSIFAPSPPKDDGWHIIQGQLKDGTSVDLLNRKTGEVSWEKPTLKQRNRWYPNMQWRTYYINLNRSIGKRLYPYFGDYLCRTWNQNHTGEQQMDQITVYFMDERTVPPGEDQTVEQTTHWDQSCSNE</sequence>
<evidence type="ECO:0000313" key="9">
    <source>
        <dbReference type="Proteomes" id="UP000183940"/>
    </source>
</evidence>
<keyword evidence="9" id="KW-1185">Reference proteome</keyword>
<dbReference type="InterPro" id="IPR011020">
    <property type="entry name" value="HTTM-like"/>
</dbReference>
<evidence type="ECO:0000256" key="5">
    <source>
        <dbReference type="SAM" id="MobiDB-lite"/>
    </source>
</evidence>
<evidence type="ECO:0000256" key="6">
    <source>
        <dbReference type="SAM" id="Phobius"/>
    </source>
</evidence>
<dbReference type="Pfam" id="PF05090">
    <property type="entry name" value="HTTM"/>
    <property type="match status" value="1"/>
</dbReference>